<evidence type="ECO:0000313" key="8">
    <source>
        <dbReference type="Proteomes" id="UP000264840"/>
    </source>
</evidence>
<keyword evidence="8" id="KW-1185">Reference proteome</keyword>
<dbReference type="PANTHER" id="PTHR16146">
    <property type="entry name" value="INTELECTIN"/>
    <property type="match status" value="1"/>
</dbReference>
<dbReference type="FunFam" id="3.90.215.10:FF:000015">
    <property type="entry name" value="Intelectin 2"/>
    <property type="match status" value="1"/>
</dbReference>
<dbReference type="Ensembl" id="ENSHBUT00000012786.1">
    <property type="protein sequence ID" value="ENSHBUP00000002039.1"/>
    <property type="gene ID" value="ENSHBUG00000003224.1"/>
</dbReference>
<evidence type="ECO:0000313" key="7">
    <source>
        <dbReference type="Ensembl" id="ENSHBUP00000002039.1"/>
    </source>
</evidence>
<evidence type="ECO:0000256" key="4">
    <source>
        <dbReference type="ARBA" id="ARBA00023157"/>
    </source>
</evidence>
<evidence type="ECO:0000256" key="5">
    <source>
        <dbReference type="SAM" id="SignalP"/>
    </source>
</evidence>
<dbReference type="SUPFAM" id="SSF56496">
    <property type="entry name" value="Fibrinogen C-terminal domain-like"/>
    <property type="match status" value="1"/>
</dbReference>
<evidence type="ECO:0000256" key="1">
    <source>
        <dbReference type="ARBA" id="ARBA00022723"/>
    </source>
</evidence>
<dbReference type="InterPro" id="IPR036056">
    <property type="entry name" value="Fibrinogen-like_C"/>
</dbReference>
<dbReference type="GO" id="GO:0005615">
    <property type="term" value="C:extracellular space"/>
    <property type="evidence" value="ECO:0007669"/>
    <property type="project" value="TreeGrafter"/>
</dbReference>
<sequence>MLHNIFLLFVGLLSLEHVSFAEVPSSQIVNITETREYAERMQNFTRTNFEHLEKVRNRSIRVARSCKDLRDRYDEREDGVYYLTTGNGMLYQTYCDMTTAGGGWTLVASVHENSVYGRCTVGDRWSSQQGNNADLPDGDGNWSNRNTFGTVESATADDFKNPGYYDITAEDMSVWHIPNKLPLEHWNQEAAAILRYHTENQFLTLYGGNLFQLFKQYPVRYKVGTCSDRGPAIPIIYDHGDAESTKKLYGPNPRREFEPGFITFRAINWESAAMAICSGVKPTVGCNTEHYCIGGGGYFNPEEQCGDFPSFDYDRLGKEQGWSASKEMTEAAVLLFYR</sequence>
<dbReference type="GO" id="GO:0070492">
    <property type="term" value="F:oligosaccharide binding"/>
    <property type="evidence" value="ECO:0007669"/>
    <property type="project" value="TreeGrafter"/>
</dbReference>
<dbReference type="Gene3D" id="3.90.215.10">
    <property type="entry name" value="Gamma Fibrinogen, chain A, domain 1"/>
    <property type="match status" value="1"/>
</dbReference>
<feature type="signal peptide" evidence="5">
    <location>
        <begin position="1"/>
        <end position="21"/>
    </location>
</feature>
<accession>A0A3Q2UW75</accession>
<dbReference type="PANTHER" id="PTHR16146:SF46">
    <property type="entry name" value="INTELECTIN-1A-RELATED"/>
    <property type="match status" value="1"/>
</dbReference>
<dbReference type="GeneTree" id="ENSGT00940000163443"/>
<dbReference type="GO" id="GO:0046872">
    <property type="term" value="F:metal ion binding"/>
    <property type="evidence" value="ECO:0007669"/>
    <property type="project" value="UniProtKB-KW"/>
</dbReference>
<keyword evidence="2" id="KW-0430">Lectin</keyword>
<proteinExistence type="predicted"/>
<keyword evidence="4" id="KW-1015">Disulfide bond</keyword>
<protein>
    <submittedName>
        <fullName evidence="7">Intelectin 3</fullName>
    </submittedName>
</protein>
<keyword evidence="5" id="KW-0732">Signal</keyword>
<reference evidence="7" key="1">
    <citation type="submission" date="2025-08" db="UniProtKB">
        <authorList>
            <consortium name="Ensembl"/>
        </authorList>
    </citation>
    <scope>IDENTIFICATION</scope>
</reference>
<dbReference type="Proteomes" id="UP000264840">
    <property type="component" value="Unplaced"/>
</dbReference>
<evidence type="ECO:0000259" key="6">
    <source>
        <dbReference type="PROSITE" id="PS51406"/>
    </source>
</evidence>
<reference evidence="7" key="2">
    <citation type="submission" date="2025-09" db="UniProtKB">
        <authorList>
            <consortium name="Ensembl"/>
        </authorList>
    </citation>
    <scope>IDENTIFICATION</scope>
</reference>
<dbReference type="AlphaFoldDB" id="A0A3Q2UW75"/>
<keyword evidence="1" id="KW-0479">Metal-binding</keyword>
<dbReference type="PROSITE" id="PS51406">
    <property type="entry name" value="FIBRINOGEN_C_2"/>
    <property type="match status" value="1"/>
</dbReference>
<feature type="domain" description="Fibrinogen C-terminal" evidence="6">
    <location>
        <begin position="57"/>
        <end position="107"/>
    </location>
</feature>
<name>A0A3Q2UW75_HAPBU</name>
<dbReference type="InterPro" id="IPR002181">
    <property type="entry name" value="Fibrinogen_a/b/g_C_dom"/>
</dbReference>
<feature type="chain" id="PRO_5018765171" evidence="5">
    <location>
        <begin position="22"/>
        <end position="338"/>
    </location>
</feature>
<dbReference type="InterPro" id="IPR014716">
    <property type="entry name" value="Fibrinogen_a/b/g_C_1"/>
</dbReference>
<organism evidence="7 8">
    <name type="scientific">Haplochromis burtoni</name>
    <name type="common">Burton's mouthbrooder</name>
    <name type="synonym">Chromis burtoni</name>
    <dbReference type="NCBI Taxonomy" id="8153"/>
    <lineage>
        <taxon>Eukaryota</taxon>
        <taxon>Metazoa</taxon>
        <taxon>Chordata</taxon>
        <taxon>Craniata</taxon>
        <taxon>Vertebrata</taxon>
        <taxon>Euteleostomi</taxon>
        <taxon>Actinopterygii</taxon>
        <taxon>Neopterygii</taxon>
        <taxon>Teleostei</taxon>
        <taxon>Neoteleostei</taxon>
        <taxon>Acanthomorphata</taxon>
        <taxon>Ovalentaria</taxon>
        <taxon>Cichlomorphae</taxon>
        <taxon>Cichliformes</taxon>
        <taxon>Cichlidae</taxon>
        <taxon>African cichlids</taxon>
        <taxon>Pseudocrenilabrinae</taxon>
        <taxon>Haplochromini</taxon>
        <taxon>Haplochromis</taxon>
    </lineage>
</organism>
<dbReference type="NCBIfam" id="NF040941">
    <property type="entry name" value="GGGWT_bact"/>
    <property type="match status" value="1"/>
</dbReference>
<evidence type="ECO:0000256" key="2">
    <source>
        <dbReference type="ARBA" id="ARBA00022734"/>
    </source>
</evidence>
<keyword evidence="3" id="KW-0106">Calcium</keyword>
<evidence type="ECO:0000256" key="3">
    <source>
        <dbReference type="ARBA" id="ARBA00022837"/>
    </source>
</evidence>